<evidence type="ECO:0000313" key="2">
    <source>
        <dbReference type="EMBL" id="MUG66117.1"/>
    </source>
</evidence>
<dbReference type="Proteomes" id="UP000215596">
    <property type="component" value="Unassembled WGS sequence"/>
</dbReference>
<protein>
    <submittedName>
        <fullName evidence="3">Uncharacterized protein</fullName>
    </submittedName>
</protein>
<evidence type="ECO:0000313" key="5">
    <source>
        <dbReference type="Proteomes" id="UP000435177"/>
    </source>
</evidence>
<dbReference type="AlphaFoldDB" id="A0A268EP98"/>
<dbReference type="EMBL" id="NPBY01000049">
    <property type="protein sequence ID" value="PAD74950.1"/>
    <property type="molecule type" value="Genomic_DNA"/>
</dbReference>
<gene>
    <name evidence="3" type="ORF">CHH67_16860</name>
    <name evidence="2" type="ORF">GNP94_08835</name>
</gene>
<proteinExistence type="predicted"/>
<evidence type="ECO:0000313" key="3">
    <source>
        <dbReference type="EMBL" id="PAD74950.1"/>
    </source>
</evidence>
<dbReference type="Proteomes" id="UP000435177">
    <property type="component" value="Unassembled WGS sequence"/>
</dbReference>
<evidence type="ECO:0000313" key="4">
    <source>
        <dbReference type="Proteomes" id="UP000215596"/>
    </source>
</evidence>
<feature type="region of interest" description="Disordered" evidence="1">
    <location>
        <begin position="265"/>
        <end position="288"/>
    </location>
</feature>
<reference evidence="3 4" key="1">
    <citation type="submission" date="2017-07" db="EMBL/GenBank/DDBJ databases">
        <title>Isolation and whole genome analysis of endospore-forming bacteria from heroin.</title>
        <authorList>
            <person name="Kalinowski J."/>
            <person name="Ahrens B."/>
            <person name="Al-Dilaimi A."/>
            <person name="Winkler A."/>
            <person name="Wibberg D."/>
            <person name="Schleenbecker U."/>
            <person name="Ruckert C."/>
            <person name="Wolfel R."/>
            <person name="Grass G."/>
        </authorList>
    </citation>
    <scope>NUCLEOTIDE SEQUENCE [LARGE SCALE GENOMIC DNA]</scope>
    <source>
        <strain evidence="3 4">7537-G1</strain>
    </source>
</reference>
<dbReference type="OrthoDB" id="9795163at2"/>
<evidence type="ECO:0000256" key="1">
    <source>
        <dbReference type="SAM" id="MobiDB-lite"/>
    </source>
</evidence>
<comment type="caution">
    <text evidence="3">The sequence shown here is derived from an EMBL/GenBank/DDBJ whole genome shotgun (WGS) entry which is preliminary data.</text>
</comment>
<dbReference type="RefSeq" id="WP_095266371.1">
    <property type="nucleotide sequence ID" value="NZ_NPBY01000049.1"/>
</dbReference>
<accession>A0A268EP98</accession>
<dbReference type="Pfam" id="PF09929">
    <property type="entry name" value="DUF2161"/>
    <property type="match status" value="2"/>
</dbReference>
<keyword evidence="5" id="KW-1185">Reference proteome</keyword>
<feature type="region of interest" description="Disordered" evidence="1">
    <location>
        <begin position="181"/>
        <end position="207"/>
    </location>
</feature>
<sequence>MAIKHEAELYAPLKAFFETNGYIIKGEVRNCDLVGMKEGMKEPLIVEMKKTFNLALLLQGLERLKLSPYVYLAVEKSRTKKGAVNQRWSDLCDLCRRLGLGLMTVTFYKTKAPFVEVLCEPEAAVQTGRTSPRRRERLLYEFHERSGDYNTGGITRAKLVTAYREKALRVAAAITQLAGPDEAEDADAEATNDAAGPRATAGISPAQVRDASGVGSAGAILQHNYYGWFRRISRGRYVLTPAGLQALQEYAPVVDQSLGQLPFAAKEAAPLPSPTPRKKKKRRASGKS</sequence>
<feature type="compositionally biased region" description="Acidic residues" evidence="1">
    <location>
        <begin position="181"/>
        <end position="190"/>
    </location>
</feature>
<dbReference type="InterPro" id="IPR018679">
    <property type="entry name" value="DUF2161"/>
</dbReference>
<reference evidence="2 5" key="2">
    <citation type="submission" date="2019-11" db="EMBL/GenBank/DDBJ databases">
        <title>Draft genome sequences of five Paenibacillus species of dairy origin.</title>
        <authorList>
            <person name="Olajide A.M."/>
            <person name="Chen S."/>
            <person name="Lapointe G."/>
        </authorList>
    </citation>
    <scope>NUCLEOTIDE SEQUENCE [LARGE SCALE GENOMIC DNA]</scope>
    <source>
        <strain evidence="2 5">3CS1</strain>
    </source>
</reference>
<feature type="compositionally biased region" description="Basic residues" evidence="1">
    <location>
        <begin position="276"/>
        <end position="288"/>
    </location>
</feature>
<dbReference type="EMBL" id="WOAA01000005">
    <property type="protein sequence ID" value="MUG66117.1"/>
    <property type="molecule type" value="Genomic_DNA"/>
</dbReference>
<name>A0A268EP98_9BACL</name>
<organism evidence="3 4">
    <name type="scientific">Paenibacillus campinasensis</name>
    <dbReference type="NCBI Taxonomy" id="66347"/>
    <lineage>
        <taxon>Bacteria</taxon>
        <taxon>Bacillati</taxon>
        <taxon>Bacillota</taxon>
        <taxon>Bacilli</taxon>
        <taxon>Bacillales</taxon>
        <taxon>Paenibacillaceae</taxon>
        <taxon>Paenibacillus</taxon>
    </lineage>
</organism>